<evidence type="ECO:0000256" key="7">
    <source>
        <dbReference type="SAM" id="Phobius"/>
    </source>
</evidence>
<dbReference type="GO" id="GO:0098771">
    <property type="term" value="P:inorganic ion homeostasis"/>
    <property type="evidence" value="ECO:0007669"/>
    <property type="project" value="UniProtKB-ARBA"/>
</dbReference>
<feature type="region of interest" description="Disordered" evidence="6">
    <location>
        <begin position="1"/>
        <end position="32"/>
    </location>
</feature>
<dbReference type="Gene3D" id="1.20.1510.10">
    <property type="entry name" value="Cation efflux protein transmembrane domain"/>
    <property type="match status" value="1"/>
</dbReference>
<evidence type="ECO:0000313" key="10">
    <source>
        <dbReference type="EMBL" id="KDQ57010.1"/>
    </source>
</evidence>
<dbReference type="AlphaFoldDB" id="A0A067PT33"/>
<dbReference type="OrthoDB" id="78296at2759"/>
<evidence type="ECO:0000256" key="5">
    <source>
        <dbReference type="ARBA" id="ARBA00023136"/>
    </source>
</evidence>
<dbReference type="Gene3D" id="3.30.70.1350">
    <property type="entry name" value="Cation efflux protein, cytoplasmic domain"/>
    <property type="match status" value="1"/>
</dbReference>
<protein>
    <submittedName>
        <fullName evidence="10">Uncharacterized protein</fullName>
    </submittedName>
</protein>
<keyword evidence="2" id="KW-0813">Transport</keyword>
<feature type="compositionally biased region" description="Polar residues" evidence="6">
    <location>
        <begin position="1"/>
        <end position="21"/>
    </location>
</feature>
<keyword evidence="4 7" id="KW-1133">Transmembrane helix</keyword>
<evidence type="ECO:0000256" key="1">
    <source>
        <dbReference type="ARBA" id="ARBA00004141"/>
    </source>
</evidence>
<feature type="transmembrane region" description="Helical" evidence="7">
    <location>
        <begin position="187"/>
        <end position="209"/>
    </location>
</feature>
<evidence type="ECO:0000256" key="3">
    <source>
        <dbReference type="ARBA" id="ARBA00022692"/>
    </source>
</evidence>
<proteinExistence type="predicted"/>
<dbReference type="PANTHER" id="PTHR43840:SF12">
    <property type="entry name" value="CATION DIFFUSION FACILITATOR 1 (AFU_ORTHOLOGUE AFUA_1G14440)"/>
    <property type="match status" value="1"/>
</dbReference>
<reference evidence="11" key="1">
    <citation type="journal article" date="2014" name="Proc. Natl. Acad. Sci. U.S.A.">
        <title>Extensive sampling of basidiomycete genomes demonstrates inadequacy of the white-rot/brown-rot paradigm for wood decay fungi.</title>
        <authorList>
            <person name="Riley R."/>
            <person name="Salamov A.A."/>
            <person name="Brown D.W."/>
            <person name="Nagy L.G."/>
            <person name="Floudas D."/>
            <person name="Held B.W."/>
            <person name="Levasseur A."/>
            <person name="Lombard V."/>
            <person name="Morin E."/>
            <person name="Otillar R."/>
            <person name="Lindquist E.A."/>
            <person name="Sun H."/>
            <person name="LaButti K.M."/>
            <person name="Schmutz J."/>
            <person name="Jabbour D."/>
            <person name="Luo H."/>
            <person name="Baker S.E."/>
            <person name="Pisabarro A.G."/>
            <person name="Walton J.D."/>
            <person name="Blanchette R.A."/>
            <person name="Henrissat B."/>
            <person name="Martin F."/>
            <person name="Cullen D."/>
            <person name="Hibbett D.S."/>
            <person name="Grigoriev I.V."/>
        </authorList>
    </citation>
    <scope>NUCLEOTIDE SEQUENCE [LARGE SCALE GENOMIC DNA]</scope>
    <source>
        <strain evidence="11">MUCL 33604</strain>
    </source>
</reference>
<comment type="subcellular location">
    <subcellularLocation>
        <location evidence="1">Membrane</location>
        <topology evidence="1">Multi-pass membrane protein</topology>
    </subcellularLocation>
</comment>
<feature type="transmembrane region" description="Helical" evidence="7">
    <location>
        <begin position="118"/>
        <end position="139"/>
    </location>
</feature>
<dbReference type="SUPFAM" id="SSF160240">
    <property type="entry name" value="Cation efflux protein cytoplasmic domain-like"/>
    <property type="match status" value="1"/>
</dbReference>
<dbReference type="Proteomes" id="UP000027265">
    <property type="component" value="Unassembled WGS sequence"/>
</dbReference>
<dbReference type="FunFam" id="1.20.1510.10:FF:000005">
    <property type="entry name" value="Putative Cation diffusion facilitator 1"/>
    <property type="match status" value="1"/>
</dbReference>
<evidence type="ECO:0000256" key="6">
    <source>
        <dbReference type="SAM" id="MobiDB-lite"/>
    </source>
</evidence>
<organism evidence="10 11">
    <name type="scientific">Jaapia argillacea MUCL 33604</name>
    <dbReference type="NCBI Taxonomy" id="933084"/>
    <lineage>
        <taxon>Eukaryota</taxon>
        <taxon>Fungi</taxon>
        <taxon>Dikarya</taxon>
        <taxon>Basidiomycota</taxon>
        <taxon>Agaricomycotina</taxon>
        <taxon>Agaricomycetes</taxon>
        <taxon>Agaricomycetidae</taxon>
        <taxon>Jaapiales</taxon>
        <taxon>Jaapiaceae</taxon>
        <taxon>Jaapia</taxon>
    </lineage>
</organism>
<feature type="domain" description="Cation efflux protein cytoplasmic" evidence="9">
    <location>
        <begin position="333"/>
        <end position="393"/>
    </location>
</feature>
<dbReference type="PANTHER" id="PTHR43840">
    <property type="entry name" value="MITOCHONDRIAL METAL TRANSPORTER 1-RELATED"/>
    <property type="match status" value="1"/>
</dbReference>
<feature type="domain" description="Cation efflux protein transmembrane" evidence="8">
    <location>
        <begin position="121"/>
        <end position="309"/>
    </location>
</feature>
<dbReference type="HOGENOM" id="CLU_013430_2_2_1"/>
<dbReference type="Pfam" id="PF01545">
    <property type="entry name" value="Cation_efflux"/>
    <property type="match status" value="1"/>
</dbReference>
<dbReference type="SUPFAM" id="SSF161111">
    <property type="entry name" value="Cation efflux protein transmembrane domain-like"/>
    <property type="match status" value="1"/>
</dbReference>
<dbReference type="Pfam" id="PF16916">
    <property type="entry name" value="ZT_dimer"/>
    <property type="match status" value="1"/>
</dbReference>
<keyword evidence="5 7" id="KW-0472">Membrane</keyword>
<dbReference type="GO" id="GO:0008324">
    <property type="term" value="F:monoatomic cation transmembrane transporter activity"/>
    <property type="evidence" value="ECO:0007669"/>
    <property type="project" value="InterPro"/>
</dbReference>
<dbReference type="InterPro" id="IPR036837">
    <property type="entry name" value="Cation_efflux_CTD_sf"/>
</dbReference>
<evidence type="ECO:0000256" key="4">
    <source>
        <dbReference type="ARBA" id="ARBA00022989"/>
    </source>
</evidence>
<dbReference type="InterPro" id="IPR050291">
    <property type="entry name" value="CDF_Transporter"/>
</dbReference>
<dbReference type="EMBL" id="KL197720">
    <property type="protein sequence ID" value="KDQ57010.1"/>
    <property type="molecule type" value="Genomic_DNA"/>
</dbReference>
<gene>
    <name evidence="10" type="ORF">JAAARDRAFT_35605</name>
</gene>
<dbReference type="NCBIfam" id="TIGR01297">
    <property type="entry name" value="CDF"/>
    <property type="match status" value="1"/>
</dbReference>
<evidence type="ECO:0000259" key="9">
    <source>
        <dbReference type="Pfam" id="PF16916"/>
    </source>
</evidence>
<dbReference type="InterPro" id="IPR027469">
    <property type="entry name" value="Cation_efflux_TMD_sf"/>
</dbReference>
<keyword evidence="11" id="KW-1185">Reference proteome</keyword>
<dbReference type="InterPro" id="IPR058533">
    <property type="entry name" value="Cation_efflux_TM"/>
</dbReference>
<feature type="transmembrane region" description="Helical" evidence="7">
    <location>
        <begin position="221"/>
        <end position="244"/>
    </location>
</feature>
<evidence type="ECO:0000256" key="2">
    <source>
        <dbReference type="ARBA" id="ARBA00022448"/>
    </source>
</evidence>
<dbReference type="GO" id="GO:0030003">
    <property type="term" value="P:intracellular monoatomic cation homeostasis"/>
    <property type="evidence" value="ECO:0007669"/>
    <property type="project" value="UniProtKB-ARBA"/>
</dbReference>
<evidence type="ECO:0000313" key="11">
    <source>
        <dbReference type="Proteomes" id="UP000027265"/>
    </source>
</evidence>
<feature type="transmembrane region" description="Helical" evidence="7">
    <location>
        <begin position="287"/>
        <end position="305"/>
    </location>
</feature>
<dbReference type="InterPro" id="IPR002524">
    <property type="entry name" value="Cation_efflux"/>
</dbReference>
<sequence length="405" mass="45359">MSAVISSIPTRRVTTGDSSTPLAPPSRHASIDPKSFDEDIEGIMASPEVAHTDPYLFRNALKSDEELATIKRRRKKGKALEAFYRKQNGLIISLLKPMDQHTQEAEDEEEAFRIPVKIAIYASLIANFCLCAIQLYAAITAASLSLLATGIDSVFDIGSNVMLFWIHRKAERLDVNKWPVGGARLENIGNAVYVFLMGSVNLIVVVESIQSIIARDTDKTFHIPSVVAVAAALGVKFGLFLYCLSIRRKSSQVEVLWEDHRNDLFINGFGLLMSCGGSKLRWYLDPLGAIIISFGVIIAWGQTVYRQFEHLAGKSAPYDFLQLVIYKAVTFSNDIKAVDTVRAYHIGQSYFVEVDVMMDPNTPLHKAHDISELLQNKIEVLPNVERTFVHVDHETKHRPEHVHRK</sequence>
<dbReference type="STRING" id="933084.A0A067PT33"/>
<name>A0A067PT33_9AGAM</name>
<accession>A0A067PT33</accession>
<dbReference type="InterPro" id="IPR027470">
    <property type="entry name" value="Cation_efflux_CTD"/>
</dbReference>
<dbReference type="InParanoid" id="A0A067PT33"/>
<feature type="transmembrane region" description="Helical" evidence="7">
    <location>
        <begin position="145"/>
        <end position="166"/>
    </location>
</feature>
<dbReference type="GO" id="GO:0016020">
    <property type="term" value="C:membrane"/>
    <property type="evidence" value="ECO:0007669"/>
    <property type="project" value="UniProtKB-SubCell"/>
</dbReference>
<evidence type="ECO:0000259" key="8">
    <source>
        <dbReference type="Pfam" id="PF01545"/>
    </source>
</evidence>
<keyword evidence="3 7" id="KW-0812">Transmembrane</keyword>